<evidence type="ECO:0000313" key="2">
    <source>
        <dbReference type="Proteomes" id="UP000053477"/>
    </source>
</evidence>
<sequence>MALIDRSVFGVYAILCNGYYHISRVYRNGFPEGLGVAAIGGIPAEKGAFDAYIARLRRTCENLESEELRQFIEDINDGVTGTTWLPVSESSEYGLFLSRTPPLIGRSATWVYTIDLDRMIYTLDNAIHFDLFRMPRSGEWTRHLAFDGRGHRCLEPGTSANLGLNHNDLSSSEKESIILRSNALYSRDGGRVIVQDMEVEKFNDMASMDAFQECTVQMAKGFMTAYLQLSDDARFYHPSTADFQTKAAFLLSLIAPGFYSTANRSGDCSVDRDHVFASSTSPRGTYFWFRRCLVVMASHLDYENHLQAHISDIVKYVRVSGMEECTAIMWSISHVAVIRLDRCEAGDIVKHTPVLPALAALRVDDNALTTTLRILAYHLAPPVFHRDAPLRQSGPSLPLDIIFEIMGYLDEGAYHAMGLVCKALRFQCVAHPIVGPYRLLGLDLNRLRANMMNGRAIDMSFFYRLQSDEYESTWDDINTPAWTPVTSDFPVLPSSFFSFERFKGDEMDFYVGPLVASHDALLIQVGNLSI</sequence>
<accession>A0A0H2R9K6</accession>
<dbReference type="OrthoDB" id="3229878at2759"/>
<proteinExistence type="predicted"/>
<keyword evidence="2" id="KW-1185">Reference proteome</keyword>
<dbReference type="AlphaFoldDB" id="A0A0H2R9K6"/>
<evidence type="ECO:0000313" key="1">
    <source>
        <dbReference type="EMBL" id="KLO06163.1"/>
    </source>
</evidence>
<reference evidence="1 2" key="1">
    <citation type="submission" date="2015-04" db="EMBL/GenBank/DDBJ databases">
        <title>Complete genome sequence of Schizopora paradoxa KUC8140, a cosmopolitan wood degrader in East Asia.</title>
        <authorList>
            <consortium name="DOE Joint Genome Institute"/>
            <person name="Min B."/>
            <person name="Park H."/>
            <person name="Jang Y."/>
            <person name="Kim J.-J."/>
            <person name="Kim K.H."/>
            <person name="Pangilinan J."/>
            <person name="Lipzen A."/>
            <person name="Riley R."/>
            <person name="Grigoriev I.V."/>
            <person name="Spatafora J.W."/>
            <person name="Choi I.-G."/>
        </authorList>
    </citation>
    <scope>NUCLEOTIDE SEQUENCE [LARGE SCALE GENOMIC DNA]</scope>
    <source>
        <strain evidence="1 2">KUC8140</strain>
    </source>
</reference>
<protein>
    <recommendedName>
        <fullName evidence="3">F-box domain-containing protein</fullName>
    </recommendedName>
</protein>
<dbReference type="Proteomes" id="UP000053477">
    <property type="component" value="Unassembled WGS sequence"/>
</dbReference>
<gene>
    <name evidence="1" type="ORF">SCHPADRAFT_946329</name>
</gene>
<dbReference type="InParanoid" id="A0A0H2R9K6"/>
<dbReference type="CDD" id="cd09917">
    <property type="entry name" value="F-box_SF"/>
    <property type="match status" value="1"/>
</dbReference>
<evidence type="ECO:0008006" key="3">
    <source>
        <dbReference type="Google" id="ProtNLM"/>
    </source>
</evidence>
<dbReference type="STRING" id="27342.A0A0H2R9K6"/>
<dbReference type="EMBL" id="KQ086231">
    <property type="protein sequence ID" value="KLO06163.1"/>
    <property type="molecule type" value="Genomic_DNA"/>
</dbReference>
<name>A0A0H2R9K6_9AGAM</name>
<organism evidence="1 2">
    <name type="scientific">Schizopora paradoxa</name>
    <dbReference type="NCBI Taxonomy" id="27342"/>
    <lineage>
        <taxon>Eukaryota</taxon>
        <taxon>Fungi</taxon>
        <taxon>Dikarya</taxon>
        <taxon>Basidiomycota</taxon>
        <taxon>Agaricomycotina</taxon>
        <taxon>Agaricomycetes</taxon>
        <taxon>Hymenochaetales</taxon>
        <taxon>Schizoporaceae</taxon>
        <taxon>Schizopora</taxon>
    </lineage>
</organism>